<evidence type="ECO:0000259" key="4">
    <source>
        <dbReference type="PROSITE" id="PS50175"/>
    </source>
</evidence>
<dbReference type="InterPro" id="IPR021109">
    <property type="entry name" value="Peptidase_aspartic_dom_sf"/>
</dbReference>
<dbReference type="Gene3D" id="2.40.70.10">
    <property type="entry name" value="Acid Proteases"/>
    <property type="match status" value="1"/>
</dbReference>
<dbReference type="InterPro" id="IPR043128">
    <property type="entry name" value="Rev_trsase/Diguanyl_cyclase"/>
</dbReference>
<keyword evidence="3" id="KW-0378">Hydrolase</keyword>
<dbReference type="InterPro" id="IPR018061">
    <property type="entry name" value="Retropepsins"/>
</dbReference>
<dbReference type="PROSITE" id="PS50175">
    <property type="entry name" value="ASP_PROT_RETROV"/>
    <property type="match status" value="1"/>
</dbReference>
<reference key="1">
    <citation type="journal article" date="2007" name="Nature">
        <title>The medaka draft genome and insights into vertebrate genome evolution.</title>
        <authorList>
            <person name="Kasahara M."/>
            <person name="Naruse K."/>
            <person name="Sasaki S."/>
            <person name="Nakatani Y."/>
            <person name="Qu W."/>
            <person name="Ahsan B."/>
            <person name="Yamada T."/>
            <person name="Nagayasu Y."/>
            <person name="Doi K."/>
            <person name="Kasai Y."/>
            <person name="Jindo T."/>
            <person name="Kobayashi D."/>
            <person name="Shimada A."/>
            <person name="Toyoda A."/>
            <person name="Kuroki Y."/>
            <person name="Fujiyama A."/>
            <person name="Sasaki T."/>
            <person name="Shimizu A."/>
            <person name="Asakawa S."/>
            <person name="Shimizu N."/>
            <person name="Hashimoto S."/>
            <person name="Yang J."/>
            <person name="Lee Y."/>
            <person name="Matsushima K."/>
            <person name="Sugano S."/>
            <person name="Sakaizumi M."/>
            <person name="Narita T."/>
            <person name="Ohishi K."/>
            <person name="Haga S."/>
            <person name="Ohta F."/>
            <person name="Nomoto H."/>
            <person name="Nogata K."/>
            <person name="Morishita T."/>
            <person name="Endo T."/>
            <person name="Shin-I T."/>
            <person name="Takeda H."/>
            <person name="Morishita S."/>
            <person name="Kohara Y."/>
        </authorList>
    </citation>
    <scope>NUCLEOTIDE SEQUENCE [LARGE SCALE GENOMIC DNA]</scope>
    <source>
        <strain>Hd-rR</strain>
    </source>
</reference>
<dbReference type="InterPro" id="IPR000477">
    <property type="entry name" value="RT_dom"/>
</dbReference>
<dbReference type="Gene3D" id="3.30.70.270">
    <property type="match status" value="1"/>
</dbReference>
<reference evidence="6 7" key="2">
    <citation type="submission" date="2017-04" db="EMBL/GenBank/DDBJ databases">
        <title>CpG methylation of centromeres and impact of large insertions on vertebrate speciation.</title>
        <authorList>
            <person name="Ichikawa K."/>
            <person name="Yoshimura J."/>
            <person name="Morishita S."/>
        </authorList>
    </citation>
    <scope>NUCLEOTIDE SEQUENCE</scope>
    <source>
        <strain evidence="6 7">HSOK</strain>
    </source>
</reference>
<reference evidence="6" key="3">
    <citation type="submission" date="2025-08" db="UniProtKB">
        <authorList>
            <consortium name="Ensembl"/>
        </authorList>
    </citation>
    <scope>IDENTIFICATION</scope>
    <source>
        <strain evidence="6">HSOK</strain>
    </source>
</reference>
<protein>
    <recommendedName>
        <fullName evidence="2">ribonuclease H</fullName>
        <ecNumber evidence="2">3.1.26.4</ecNumber>
    </recommendedName>
</protein>
<proteinExistence type="inferred from homology"/>
<dbReference type="InterPro" id="IPR051320">
    <property type="entry name" value="Viral_Replic_Matur_Polypro"/>
</dbReference>
<dbReference type="InterPro" id="IPR001969">
    <property type="entry name" value="Aspartic_peptidase_AS"/>
</dbReference>
<evidence type="ECO:0000313" key="6">
    <source>
        <dbReference type="Ensembl" id="ENSORLP00015011380.1"/>
    </source>
</evidence>
<dbReference type="EC" id="3.1.26.4" evidence="2"/>
<dbReference type="Proteomes" id="UP000265200">
    <property type="component" value="Chromosome 2"/>
</dbReference>
<comment type="similarity">
    <text evidence="1">Belongs to the beta type-B retroviral polymerase family. HERV class-II K(HML-2) pol subfamily.</text>
</comment>
<dbReference type="SUPFAM" id="SSF50630">
    <property type="entry name" value="Acid proteases"/>
    <property type="match status" value="1"/>
</dbReference>
<dbReference type="InterPro" id="IPR043502">
    <property type="entry name" value="DNA/RNA_pol_sf"/>
</dbReference>
<dbReference type="Gene3D" id="3.10.10.10">
    <property type="entry name" value="HIV Type 1 Reverse Transcriptase, subunit A, domain 1"/>
    <property type="match status" value="1"/>
</dbReference>
<dbReference type="Ensembl" id="ENSORLT00015018211.1">
    <property type="protein sequence ID" value="ENSORLP00015011380.1"/>
    <property type="gene ID" value="ENSORLG00015012173.1"/>
</dbReference>
<evidence type="ECO:0000256" key="3">
    <source>
        <dbReference type="ARBA" id="ARBA00022801"/>
    </source>
</evidence>
<sequence>MVDIYWKKSIQSVMALIDTGAEATLIYGNPHKFKGSAVTLTGLGGSVVMGKTATLPLKIGNMPIKQYSVIITPIKEWIIGMDVLAGMTLNLQQGKFMFGVRNFCCRAVTVGRLKMPPFPIPQATKLVCLKQYRIPGGHEEISVTIKEYLDAGVLKPCTTAWNNPLWPVRKSDGSWRMTVDYRGVNKHTPPLMAAVPDSPTIIERVQHHPGTWYGVIDLANAFFTIPIPEDRMDQFAFTWEGRQYTFTRLPQGYVHSPTICHRIVAEHLAELTLPPGVKISHYIDDIMVQAETKGQVQVVLDQVIAHMKGHGWEINPAKVHLFLLSAYLPRTCKKLFHKTACRLDQWMLLQFSPLLGQREFNFVASRL</sequence>
<dbReference type="PANTHER" id="PTHR33064:SF37">
    <property type="entry name" value="RIBONUCLEASE H"/>
    <property type="match status" value="1"/>
</dbReference>
<evidence type="ECO:0000256" key="1">
    <source>
        <dbReference type="ARBA" id="ARBA00010879"/>
    </source>
</evidence>
<evidence type="ECO:0000313" key="7">
    <source>
        <dbReference type="Proteomes" id="UP000265200"/>
    </source>
</evidence>
<dbReference type="GO" id="GO:0006508">
    <property type="term" value="P:proteolysis"/>
    <property type="evidence" value="ECO:0007669"/>
    <property type="project" value="InterPro"/>
</dbReference>
<evidence type="ECO:0000256" key="2">
    <source>
        <dbReference type="ARBA" id="ARBA00012180"/>
    </source>
</evidence>
<dbReference type="GO" id="GO:0004523">
    <property type="term" value="F:RNA-DNA hybrid ribonuclease activity"/>
    <property type="evidence" value="ECO:0007669"/>
    <property type="project" value="UniProtKB-EC"/>
</dbReference>
<accession>A0A3P9HUH9</accession>
<feature type="domain" description="Reverse transcriptase" evidence="5">
    <location>
        <begin position="149"/>
        <end position="367"/>
    </location>
</feature>
<feature type="domain" description="Peptidase A2" evidence="4">
    <location>
        <begin position="13"/>
        <end position="83"/>
    </location>
</feature>
<dbReference type="PROSITE" id="PS00141">
    <property type="entry name" value="ASP_PROTEASE"/>
    <property type="match status" value="1"/>
</dbReference>
<name>A0A3P9HUH9_ORYLA</name>
<dbReference type="AlphaFoldDB" id="A0A3P9HUH9"/>
<dbReference type="InterPro" id="IPR001995">
    <property type="entry name" value="Peptidase_A2_cat"/>
</dbReference>
<organism evidence="6 7">
    <name type="scientific">Oryzias latipes</name>
    <name type="common">Japanese rice fish</name>
    <name type="synonym">Japanese killifish</name>
    <dbReference type="NCBI Taxonomy" id="8090"/>
    <lineage>
        <taxon>Eukaryota</taxon>
        <taxon>Metazoa</taxon>
        <taxon>Chordata</taxon>
        <taxon>Craniata</taxon>
        <taxon>Vertebrata</taxon>
        <taxon>Euteleostomi</taxon>
        <taxon>Actinopterygii</taxon>
        <taxon>Neopterygii</taxon>
        <taxon>Teleostei</taxon>
        <taxon>Neoteleostei</taxon>
        <taxon>Acanthomorphata</taxon>
        <taxon>Ovalentaria</taxon>
        <taxon>Atherinomorphae</taxon>
        <taxon>Beloniformes</taxon>
        <taxon>Adrianichthyidae</taxon>
        <taxon>Oryziinae</taxon>
        <taxon>Oryzias</taxon>
    </lineage>
</organism>
<dbReference type="GO" id="GO:0004190">
    <property type="term" value="F:aspartic-type endopeptidase activity"/>
    <property type="evidence" value="ECO:0007669"/>
    <property type="project" value="InterPro"/>
</dbReference>
<dbReference type="PROSITE" id="PS50878">
    <property type="entry name" value="RT_POL"/>
    <property type="match status" value="1"/>
</dbReference>
<dbReference type="Pfam" id="PF00077">
    <property type="entry name" value="RVP"/>
    <property type="match status" value="1"/>
</dbReference>
<reference evidence="6" key="4">
    <citation type="submission" date="2025-09" db="UniProtKB">
        <authorList>
            <consortium name="Ensembl"/>
        </authorList>
    </citation>
    <scope>IDENTIFICATION</scope>
    <source>
        <strain evidence="6">HSOK</strain>
    </source>
</reference>
<dbReference type="PANTHER" id="PTHR33064">
    <property type="entry name" value="POL PROTEIN"/>
    <property type="match status" value="1"/>
</dbReference>
<evidence type="ECO:0000259" key="5">
    <source>
        <dbReference type="PROSITE" id="PS50878"/>
    </source>
</evidence>
<dbReference type="SUPFAM" id="SSF56672">
    <property type="entry name" value="DNA/RNA polymerases"/>
    <property type="match status" value="1"/>
</dbReference>
<dbReference type="Pfam" id="PF00078">
    <property type="entry name" value="RVT_1"/>
    <property type="match status" value="1"/>
</dbReference>